<proteinExistence type="predicted"/>
<feature type="transmembrane region" description="Helical" evidence="1">
    <location>
        <begin position="20"/>
        <end position="42"/>
    </location>
</feature>
<accession>A0A645JN08</accession>
<organism evidence="2">
    <name type="scientific">bioreactor metagenome</name>
    <dbReference type="NCBI Taxonomy" id="1076179"/>
    <lineage>
        <taxon>unclassified sequences</taxon>
        <taxon>metagenomes</taxon>
        <taxon>ecological metagenomes</taxon>
    </lineage>
</organism>
<keyword evidence="1" id="KW-0812">Transmembrane</keyword>
<dbReference type="EMBL" id="VSSQ01137001">
    <property type="protein sequence ID" value="MPN60993.1"/>
    <property type="molecule type" value="Genomic_DNA"/>
</dbReference>
<name>A0A645JN08_9ZZZZ</name>
<dbReference type="AlphaFoldDB" id="A0A645JN08"/>
<comment type="caution">
    <text evidence="2">The sequence shown here is derived from an EMBL/GenBank/DDBJ whole genome shotgun (WGS) entry which is preliminary data.</text>
</comment>
<evidence type="ECO:0000313" key="2">
    <source>
        <dbReference type="EMBL" id="MPN60993.1"/>
    </source>
</evidence>
<protein>
    <submittedName>
        <fullName evidence="2">Uncharacterized protein</fullName>
    </submittedName>
</protein>
<gene>
    <name evidence="2" type="ORF">SDC9_208727</name>
</gene>
<reference evidence="2" key="1">
    <citation type="submission" date="2019-08" db="EMBL/GenBank/DDBJ databases">
        <authorList>
            <person name="Kucharzyk K."/>
            <person name="Murdoch R.W."/>
            <person name="Higgins S."/>
            <person name="Loffler F."/>
        </authorList>
    </citation>
    <scope>NUCLEOTIDE SEQUENCE</scope>
</reference>
<keyword evidence="1" id="KW-0472">Membrane</keyword>
<sequence length="94" mass="10693">MVRKLLSIKRKAQASPMNDLLWHLYHSLAIYAVSLLGVLIIFPPHAKQSSLSPLNKITAINIFRSVIQNSLANIKHTVFYVKLINLQLIMKELT</sequence>
<keyword evidence="1" id="KW-1133">Transmembrane helix</keyword>
<evidence type="ECO:0000256" key="1">
    <source>
        <dbReference type="SAM" id="Phobius"/>
    </source>
</evidence>